<comment type="caution">
    <text evidence="2">The sequence shown here is derived from an EMBL/GenBank/DDBJ whole genome shotgun (WGS) entry which is preliminary data.</text>
</comment>
<reference evidence="3" key="1">
    <citation type="submission" date="2023-07" db="EMBL/GenBank/DDBJ databases">
        <title>Defluviimonas sediminis sp. nov., isolated from mangrove sediment.</title>
        <authorList>
            <person name="Liu L."/>
            <person name="Li J."/>
            <person name="Huang Y."/>
            <person name="Pan J."/>
            <person name="Li M."/>
        </authorList>
    </citation>
    <scope>NUCLEOTIDE SEQUENCE [LARGE SCALE GENOMIC DNA]</scope>
    <source>
        <strain evidence="3">FT324</strain>
    </source>
</reference>
<evidence type="ECO:0008006" key="4">
    <source>
        <dbReference type="Google" id="ProtNLM"/>
    </source>
</evidence>
<evidence type="ECO:0000313" key="3">
    <source>
        <dbReference type="Proteomes" id="UP001205601"/>
    </source>
</evidence>
<protein>
    <recommendedName>
        <fullName evidence="4">Calcium-binding protein</fullName>
    </recommendedName>
</protein>
<feature type="chain" id="PRO_5047451014" description="Calcium-binding protein" evidence="1">
    <location>
        <begin position="17"/>
        <end position="657"/>
    </location>
</feature>
<dbReference type="Gene3D" id="2.150.10.10">
    <property type="entry name" value="Serralysin-like metalloprotease, C-terminal"/>
    <property type="match status" value="1"/>
</dbReference>
<gene>
    <name evidence="2" type="ORF">N5I32_11335</name>
</gene>
<keyword evidence="3" id="KW-1185">Reference proteome</keyword>
<dbReference type="InterPro" id="IPR001343">
    <property type="entry name" value="Hemolysn_Ca-bd"/>
</dbReference>
<dbReference type="PRINTS" id="PR00313">
    <property type="entry name" value="CABNDNGRPT"/>
</dbReference>
<dbReference type="Pfam" id="PF00353">
    <property type="entry name" value="HemolysinCabind"/>
    <property type="match status" value="1"/>
</dbReference>
<proteinExistence type="predicted"/>
<evidence type="ECO:0000313" key="2">
    <source>
        <dbReference type="EMBL" id="MCT8330109.1"/>
    </source>
</evidence>
<keyword evidence="1" id="KW-0732">Signal</keyword>
<dbReference type="Proteomes" id="UP001205601">
    <property type="component" value="Unassembled WGS sequence"/>
</dbReference>
<evidence type="ECO:0000256" key="1">
    <source>
        <dbReference type="SAM" id="SignalP"/>
    </source>
</evidence>
<sequence length="657" mass="72146">MAAIAAIAGLMAPANAQQIMPSQGLDDPVVAFNLADVRDWGSNMPFLDIGRTMRPFIAGTDEDWETLSNDDLRAGGLLDDAGWPRRIPRGADLLRAGFDWSAESGATASRAGRYVLTYEGTGRIELGGNAEEVESSPGRIVFDNPSGKGFWLEILETDPAGSGDYVRDIRIIREDRLSLYQAGAIFNPDWLRVIRDARQLRFMDWMETNGSEIERWDDRPLTGDATWAAIGVPVEIMVRLANEIGAEPWFTLPHMADDEYVSAFATYVRDHLDPRLKVRVEFSNEVWNGGFEQSDWVDERAQKEWRREAGLYYHAKRATEMALIWQRVFGDAGADRLVNVLAGQTVNSWLTEELITAGAWREEEPDAYVPPASVFEEFAVTSYFGESAMGSPEVRAELLERVRRSPSAAASWLTARLGDQGVDDSIPARLASLAEQRTVAHRHGLKLTLYEGGQHVHHLFAIQGMSEAETERLQTFMQDYVRSEDMAALYADLWRGWKAIGDGPFMQFIDVGAPSKWGSWGLYAFLGDSTPRSRRLEQLSADGGSWWGEGGGAQFRQGVTVWAGSKGQTLAGTPEEDYLIGGAGDDTFIPGAGADGLNGGAGTDTVVVAGAPGDYAARREGAGIRLSGAEGDKYLRSVERIVFGTGETRELQDIVAN</sequence>
<dbReference type="InterPro" id="IPR011049">
    <property type="entry name" value="Serralysin-like_metalloprot_C"/>
</dbReference>
<name>A0ABT2NR99_9RHOB</name>
<organism evidence="2 3">
    <name type="scientific">Albidovulum sediminis</name>
    <dbReference type="NCBI Taxonomy" id="3066345"/>
    <lineage>
        <taxon>Bacteria</taxon>
        <taxon>Pseudomonadati</taxon>
        <taxon>Pseudomonadota</taxon>
        <taxon>Alphaproteobacteria</taxon>
        <taxon>Rhodobacterales</taxon>
        <taxon>Paracoccaceae</taxon>
        <taxon>Albidovulum</taxon>
    </lineage>
</organism>
<feature type="signal peptide" evidence="1">
    <location>
        <begin position="1"/>
        <end position="16"/>
    </location>
</feature>
<accession>A0ABT2NR99</accession>
<dbReference type="SUPFAM" id="SSF51120">
    <property type="entry name" value="beta-Roll"/>
    <property type="match status" value="1"/>
</dbReference>
<dbReference type="EMBL" id="JAOCQF010000001">
    <property type="protein sequence ID" value="MCT8330109.1"/>
    <property type="molecule type" value="Genomic_DNA"/>
</dbReference>